<name>A0A0J1BM32_RHOIS</name>
<comment type="caution">
    <text evidence="1">The sequence shown here is derived from an EMBL/GenBank/DDBJ whole genome shotgun (WGS) entry which is preliminary data.</text>
</comment>
<organism evidence="1 2">
    <name type="scientific">Rhodopirellula islandica</name>
    <dbReference type="NCBI Taxonomy" id="595434"/>
    <lineage>
        <taxon>Bacteria</taxon>
        <taxon>Pseudomonadati</taxon>
        <taxon>Planctomycetota</taxon>
        <taxon>Planctomycetia</taxon>
        <taxon>Pirellulales</taxon>
        <taxon>Pirellulaceae</taxon>
        <taxon>Rhodopirellula</taxon>
    </lineage>
</organism>
<reference evidence="1" key="1">
    <citation type="submission" date="2015-05" db="EMBL/GenBank/DDBJ databases">
        <title>Permanent draft genome of Rhodopirellula islandicus K833.</title>
        <authorList>
            <person name="Kizina J."/>
            <person name="Richter M."/>
            <person name="Glockner F.O."/>
            <person name="Harder J."/>
        </authorList>
    </citation>
    <scope>NUCLEOTIDE SEQUENCE [LARGE SCALE GENOMIC DNA]</scope>
    <source>
        <strain evidence="1">K833</strain>
    </source>
</reference>
<dbReference type="Proteomes" id="UP000036367">
    <property type="component" value="Unassembled WGS sequence"/>
</dbReference>
<keyword evidence="2" id="KW-1185">Reference proteome</keyword>
<evidence type="ECO:0000313" key="1">
    <source>
        <dbReference type="EMBL" id="KLU07518.1"/>
    </source>
</evidence>
<sequence length="37" mass="4001">MIGKVSLVMASVHSKRVIENQRNAPASMLVGFSLCLL</sequence>
<protein>
    <submittedName>
        <fullName evidence="1">Uncharacterized protein</fullName>
    </submittedName>
</protein>
<gene>
    <name evidence="1" type="ORF">RISK_000596</name>
</gene>
<evidence type="ECO:0000313" key="2">
    <source>
        <dbReference type="Proteomes" id="UP000036367"/>
    </source>
</evidence>
<dbReference type="EMBL" id="LECT01000006">
    <property type="protein sequence ID" value="KLU07518.1"/>
    <property type="molecule type" value="Genomic_DNA"/>
</dbReference>
<dbReference type="AlphaFoldDB" id="A0A0J1BM32"/>
<accession>A0A0J1BM32</accession>
<proteinExistence type="predicted"/>
<dbReference type="STRING" id="595434.RISK_000596"/>